<feature type="chain" id="PRO_5046597838" evidence="1">
    <location>
        <begin position="23"/>
        <end position="325"/>
    </location>
</feature>
<comment type="caution">
    <text evidence="2">The sequence shown here is derived from an EMBL/GenBank/DDBJ whole genome shotgun (WGS) entry which is preliminary data.</text>
</comment>
<name>A0ABW5FQU1_9PSEU</name>
<accession>A0ABW5FQU1</accession>
<keyword evidence="1" id="KW-0732">Signal</keyword>
<dbReference type="EMBL" id="JBHUKR010000007">
    <property type="protein sequence ID" value="MFD2417390.1"/>
    <property type="molecule type" value="Genomic_DNA"/>
</dbReference>
<proteinExistence type="predicted"/>
<evidence type="ECO:0000256" key="1">
    <source>
        <dbReference type="SAM" id="SignalP"/>
    </source>
</evidence>
<evidence type="ECO:0000313" key="2">
    <source>
        <dbReference type="EMBL" id="MFD2417390.1"/>
    </source>
</evidence>
<evidence type="ECO:0000313" key="3">
    <source>
        <dbReference type="Proteomes" id="UP001597417"/>
    </source>
</evidence>
<gene>
    <name evidence="2" type="ORF">ACFSXZ_13755</name>
</gene>
<keyword evidence="3" id="KW-1185">Reference proteome</keyword>
<reference evidence="3" key="1">
    <citation type="journal article" date="2019" name="Int. J. Syst. Evol. Microbiol.">
        <title>The Global Catalogue of Microorganisms (GCM) 10K type strain sequencing project: providing services to taxonomists for standard genome sequencing and annotation.</title>
        <authorList>
            <consortium name="The Broad Institute Genomics Platform"/>
            <consortium name="The Broad Institute Genome Sequencing Center for Infectious Disease"/>
            <person name="Wu L."/>
            <person name="Ma J."/>
        </authorList>
    </citation>
    <scope>NUCLEOTIDE SEQUENCE [LARGE SCALE GENOMIC DNA]</scope>
    <source>
        <strain evidence="3">CGMCC 4.7645</strain>
    </source>
</reference>
<dbReference type="Proteomes" id="UP001597417">
    <property type="component" value="Unassembled WGS sequence"/>
</dbReference>
<protein>
    <submittedName>
        <fullName evidence="2">Uncharacterized protein</fullName>
    </submittedName>
</protein>
<organism evidence="2 3">
    <name type="scientific">Amycolatopsis pigmentata</name>
    <dbReference type="NCBI Taxonomy" id="450801"/>
    <lineage>
        <taxon>Bacteria</taxon>
        <taxon>Bacillati</taxon>
        <taxon>Actinomycetota</taxon>
        <taxon>Actinomycetes</taxon>
        <taxon>Pseudonocardiales</taxon>
        <taxon>Pseudonocardiaceae</taxon>
        <taxon>Amycolatopsis</taxon>
    </lineage>
</organism>
<sequence length="325" mass="33571">MKTSTVIAILVSVLLSFASVAAATGYLWSRGGPGDRSATPALPTVWPTKEGVPLRSVPLPSGELVTALPPDSIGQVLCQALPPERWNQILGGAALREVRGQSCHVVTATLEISLTLDRTVGTLNPTRTADIAGHPGQLEFLAPKANARLGVRLVGAAANDEIRPYLLANLTATAADPRNPPDTLITTVAREVVAATMAPGPPLPPVGPGGAIPPRKADPVHGHGIVDSPWPMISWQLCTSLSRELGGTPKPEFGGRCTVGGVRAAYTDTVSPRVYPGTLAGRPALITDDLVAIKLTDDSAQELTFSGGGSLRTLAEKVAPALVSG</sequence>
<feature type="signal peptide" evidence="1">
    <location>
        <begin position="1"/>
        <end position="22"/>
    </location>
</feature>
<dbReference type="RefSeq" id="WP_378265113.1">
    <property type="nucleotide sequence ID" value="NZ_JBHUKR010000007.1"/>
</dbReference>